<dbReference type="InterPro" id="IPR039421">
    <property type="entry name" value="Type_1_exporter"/>
</dbReference>
<accession>A0A7X0ICH6</accession>
<keyword evidence="5 7" id="KW-1133">Transmembrane helix</keyword>
<evidence type="ECO:0000313" key="11">
    <source>
        <dbReference type="Proteomes" id="UP000555564"/>
    </source>
</evidence>
<sequence>MSETQATPSQGTGISGPASGDGLLRDVLRRSGAWPSVYAATALTAAVVELLLPAALGRAVDALVTPGGTLGTAFVTCAVLIAAVVACDAVAVLAAGAGSAQAARRLRRRVVRHVLVTGPGLSRHFSAGDLVTRAGANADETGTAPESVITAVALLVPAAGALVALALIDVRLAVAFAAGLAVIGLVLRAFLRETTSVSSGYQQAQSDLATRLVDALSGARTIAAAGTEDLETRRVLSPLPRLRRHGMALWRVNARAGVQAAIVVPMLEVTVLGVGGLLLSGGHLTAGELFAAARYTVLGAGLASALGHLNRLARARSAAGRLTALLGHTPPAYGDLRLPEDGPGGRLEFRGVGVRVDGRDALRDIDLDIPAGTAVAVVGRSGSGKSTLAAVAGRLADPDDGEVLLDGVPLRSLGHTALREAVAYAFERPVLFGTSVADAIAAGRPVTTRGEAAGGVREGRGASIVRAAAGAAAADSFIRRLPRGYDTALDEAPMSGGERQRIGLARAFAHGGRVLVLDDATSSLDTVTEHQVARALTGTLRGRTRLIVAHRAATAARADLVVWLEDGRVRGQDTHDALWHDPEYRSIFEVTAELSPDPLARCGDAP</sequence>
<dbReference type="InterPro" id="IPR011527">
    <property type="entry name" value="ABC1_TM_dom"/>
</dbReference>
<keyword evidence="4 10" id="KW-0067">ATP-binding</keyword>
<dbReference type="PROSITE" id="PS50893">
    <property type="entry name" value="ABC_TRANSPORTER_2"/>
    <property type="match status" value="1"/>
</dbReference>
<name>A0A7X0ICH6_9ACTN</name>
<evidence type="ECO:0000259" key="8">
    <source>
        <dbReference type="PROSITE" id="PS50893"/>
    </source>
</evidence>
<dbReference type="InterPro" id="IPR036640">
    <property type="entry name" value="ABC1_TM_sf"/>
</dbReference>
<reference evidence="10 11" key="1">
    <citation type="submission" date="2020-08" db="EMBL/GenBank/DDBJ databases">
        <title>Sequencing the genomes of 1000 actinobacteria strains.</title>
        <authorList>
            <person name="Klenk H.-P."/>
        </authorList>
    </citation>
    <scope>NUCLEOTIDE SEQUENCE [LARGE SCALE GENOMIC DNA]</scope>
    <source>
        <strain evidence="10 11">DSM 44936</strain>
    </source>
</reference>
<protein>
    <submittedName>
        <fullName evidence="10">ATP-binding cassette subfamily B protein</fullName>
    </submittedName>
</protein>
<feature type="transmembrane region" description="Helical" evidence="7">
    <location>
        <begin position="72"/>
        <end position="98"/>
    </location>
</feature>
<feature type="transmembrane region" description="Helical" evidence="7">
    <location>
        <begin position="33"/>
        <end position="52"/>
    </location>
</feature>
<comment type="subcellular location">
    <subcellularLocation>
        <location evidence="1">Cell membrane</location>
        <topology evidence="1">Multi-pass membrane protein</topology>
    </subcellularLocation>
</comment>
<feature type="domain" description="ABC transmembrane type-1" evidence="9">
    <location>
        <begin position="42"/>
        <end position="315"/>
    </location>
</feature>
<keyword evidence="3" id="KW-0547">Nucleotide-binding</keyword>
<evidence type="ECO:0000256" key="1">
    <source>
        <dbReference type="ARBA" id="ARBA00004651"/>
    </source>
</evidence>
<dbReference type="RefSeq" id="WP_184979977.1">
    <property type="nucleotide sequence ID" value="NZ_BAAALO010000036.1"/>
</dbReference>
<dbReference type="SUPFAM" id="SSF52540">
    <property type="entry name" value="P-loop containing nucleoside triphosphate hydrolases"/>
    <property type="match status" value="1"/>
</dbReference>
<gene>
    <name evidence="10" type="ORF">BJ992_002126</name>
</gene>
<feature type="transmembrane region" description="Helical" evidence="7">
    <location>
        <begin position="256"/>
        <end position="279"/>
    </location>
</feature>
<evidence type="ECO:0000256" key="7">
    <source>
        <dbReference type="SAM" id="Phobius"/>
    </source>
</evidence>
<evidence type="ECO:0000256" key="5">
    <source>
        <dbReference type="ARBA" id="ARBA00022989"/>
    </source>
</evidence>
<dbReference type="SMART" id="SM00382">
    <property type="entry name" value="AAA"/>
    <property type="match status" value="1"/>
</dbReference>
<evidence type="ECO:0000256" key="3">
    <source>
        <dbReference type="ARBA" id="ARBA00022741"/>
    </source>
</evidence>
<evidence type="ECO:0000259" key="9">
    <source>
        <dbReference type="PROSITE" id="PS50929"/>
    </source>
</evidence>
<proteinExistence type="predicted"/>
<dbReference type="PANTHER" id="PTHR43394">
    <property type="entry name" value="ATP-DEPENDENT PERMEASE MDL1, MITOCHONDRIAL"/>
    <property type="match status" value="1"/>
</dbReference>
<dbReference type="InterPro" id="IPR003439">
    <property type="entry name" value="ABC_transporter-like_ATP-bd"/>
</dbReference>
<dbReference type="GO" id="GO:0015421">
    <property type="term" value="F:ABC-type oligopeptide transporter activity"/>
    <property type="evidence" value="ECO:0007669"/>
    <property type="project" value="TreeGrafter"/>
</dbReference>
<evidence type="ECO:0000313" key="10">
    <source>
        <dbReference type="EMBL" id="MBB6472695.1"/>
    </source>
</evidence>
<dbReference type="GO" id="GO:0005886">
    <property type="term" value="C:plasma membrane"/>
    <property type="evidence" value="ECO:0007669"/>
    <property type="project" value="UniProtKB-SubCell"/>
</dbReference>
<dbReference type="PANTHER" id="PTHR43394:SF1">
    <property type="entry name" value="ATP-BINDING CASSETTE SUB-FAMILY B MEMBER 10, MITOCHONDRIAL"/>
    <property type="match status" value="1"/>
</dbReference>
<dbReference type="Pfam" id="PF00005">
    <property type="entry name" value="ABC_tran"/>
    <property type="match status" value="1"/>
</dbReference>
<organism evidence="10 11">
    <name type="scientific">Sphaerisporangium rubeum</name>
    <dbReference type="NCBI Taxonomy" id="321317"/>
    <lineage>
        <taxon>Bacteria</taxon>
        <taxon>Bacillati</taxon>
        <taxon>Actinomycetota</taxon>
        <taxon>Actinomycetes</taxon>
        <taxon>Streptosporangiales</taxon>
        <taxon>Streptosporangiaceae</taxon>
        <taxon>Sphaerisporangium</taxon>
    </lineage>
</organism>
<dbReference type="SUPFAM" id="SSF90123">
    <property type="entry name" value="ABC transporter transmembrane region"/>
    <property type="match status" value="1"/>
</dbReference>
<keyword evidence="11" id="KW-1185">Reference proteome</keyword>
<dbReference type="PROSITE" id="PS00211">
    <property type="entry name" value="ABC_TRANSPORTER_1"/>
    <property type="match status" value="1"/>
</dbReference>
<dbReference type="Proteomes" id="UP000555564">
    <property type="component" value="Unassembled WGS sequence"/>
</dbReference>
<dbReference type="PROSITE" id="PS50929">
    <property type="entry name" value="ABC_TM1F"/>
    <property type="match status" value="1"/>
</dbReference>
<feature type="domain" description="ABC transporter" evidence="8">
    <location>
        <begin position="347"/>
        <end position="591"/>
    </location>
</feature>
<evidence type="ECO:0000256" key="6">
    <source>
        <dbReference type="ARBA" id="ARBA00023136"/>
    </source>
</evidence>
<keyword evidence="6 7" id="KW-0472">Membrane</keyword>
<dbReference type="EMBL" id="JACHIU010000001">
    <property type="protein sequence ID" value="MBB6472695.1"/>
    <property type="molecule type" value="Genomic_DNA"/>
</dbReference>
<dbReference type="AlphaFoldDB" id="A0A7X0ICH6"/>
<dbReference type="InterPro" id="IPR027417">
    <property type="entry name" value="P-loop_NTPase"/>
</dbReference>
<dbReference type="GO" id="GO:0016887">
    <property type="term" value="F:ATP hydrolysis activity"/>
    <property type="evidence" value="ECO:0007669"/>
    <property type="project" value="InterPro"/>
</dbReference>
<dbReference type="InterPro" id="IPR003593">
    <property type="entry name" value="AAA+_ATPase"/>
</dbReference>
<keyword evidence="2 7" id="KW-0812">Transmembrane</keyword>
<dbReference type="Gene3D" id="3.40.50.300">
    <property type="entry name" value="P-loop containing nucleotide triphosphate hydrolases"/>
    <property type="match status" value="1"/>
</dbReference>
<feature type="transmembrane region" description="Helical" evidence="7">
    <location>
        <begin position="174"/>
        <end position="191"/>
    </location>
</feature>
<dbReference type="GO" id="GO:0005524">
    <property type="term" value="F:ATP binding"/>
    <property type="evidence" value="ECO:0007669"/>
    <property type="project" value="UniProtKB-KW"/>
</dbReference>
<feature type="transmembrane region" description="Helical" evidence="7">
    <location>
        <begin position="148"/>
        <end position="168"/>
    </location>
</feature>
<dbReference type="Gene3D" id="1.20.1560.10">
    <property type="entry name" value="ABC transporter type 1, transmembrane domain"/>
    <property type="match status" value="1"/>
</dbReference>
<comment type="caution">
    <text evidence="10">The sequence shown here is derived from an EMBL/GenBank/DDBJ whole genome shotgun (WGS) entry which is preliminary data.</text>
</comment>
<evidence type="ECO:0000256" key="4">
    <source>
        <dbReference type="ARBA" id="ARBA00022840"/>
    </source>
</evidence>
<dbReference type="Pfam" id="PF00664">
    <property type="entry name" value="ABC_membrane"/>
    <property type="match status" value="1"/>
</dbReference>
<dbReference type="InterPro" id="IPR017871">
    <property type="entry name" value="ABC_transporter-like_CS"/>
</dbReference>
<evidence type="ECO:0000256" key="2">
    <source>
        <dbReference type="ARBA" id="ARBA00022692"/>
    </source>
</evidence>